<dbReference type="InterPro" id="IPR051845">
    <property type="entry name" value="Znf385"/>
</dbReference>
<evidence type="ECO:0000313" key="9">
    <source>
        <dbReference type="EMBL" id="CBY40054.1"/>
    </source>
</evidence>
<organism evidence="8 10">
    <name type="scientific">Oikopleura dioica</name>
    <name type="common">Tunicate</name>
    <dbReference type="NCBI Taxonomy" id="34765"/>
    <lineage>
        <taxon>Eukaryota</taxon>
        <taxon>Metazoa</taxon>
        <taxon>Chordata</taxon>
        <taxon>Tunicata</taxon>
        <taxon>Appendicularia</taxon>
        <taxon>Copelata</taxon>
        <taxon>Oikopleuridae</taxon>
        <taxon>Oikopleura</taxon>
    </lineage>
</organism>
<evidence type="ECO:0000256" key="3">
    <source>
        <dbReference type="ARBA" id="ARBA00022737"/>
    </source>
</evidence>
<protein>
    <recommendedName>
        <fullName evidence="7">C2H2-type domain-containing protein</fullName>
    </recommendedName>
</protein>
<dbReference type="PANTHER" id="PTHR23067:SF14">
    <property type="entry name" value="C2H2-TYPE DOMAIN-CONTAINING PROTEIN"/>
    <property type="match status" value="1"/>
</dbReference>
<keyword evidence="3" id="KW-0677">Repeat</keyword>
<dbReference type="EMBL" id="FN653056">
    <property type="protein sequence ID" value="CBY24593.1"/>
    <property type="molecule type" value="Genomic_DNA"/>
</dbReference>
<dbReference type="InterPro" id="IPR003604">
    <property type="entry name" value="Matrin/U1-like-C_Znf_C2H2"/>
</dbReference>
<dbReference type="Pfam" id="PF12874">
    <property type="entry name" value="zf-met"/>
    <property type="match status" value="2"/>
</dbReference>
<comment type="subcellular location">
    <subcellularLocation>
        <location evidence="1">Nucleus</location>
    </subcellularLocation>
</comment>
<dbReference type="SMART" id="SM00355">
    <property type="entry name" value="ZnF_C2H2"/>
    <property type="match status" value="2"/>
</dbReference>
<evidence type="ECO:0000256" key="4">
    <source>
        <dbReference type="ARBA" id="ARBA00022771"/>
    </source>
</evidence>
<dbReference type="GO" id="GO:0008270">
    <property type="term" value="F:zinc ion binding"/>
    <property type="evidence" value="ECO:0007669"/>
    <property type="project" value="UniProtKB-KW"/>
</dbReference>
<evidence type="ECO:0000256" key="5">
    <source>
        <dbReference type="ARBA" id="ARBA00022833"/>
    </source>
</evidence>
<dbReference type="Gene3D" id="3.30.160.60">
    <property type="entry name" value="Classic Zinc Finger"/>
    <property type="match status" value="2"/>
</dbReference>
<dbReference type="InterPro" id="IPR013087">
    <property type="entry name" value="Znf_C2H2_type"/>
</dbReference>
<evidence type="ECO:0000259" key="7">
    <source>
        <dbReference type="PROSITE" id="PS00028"/>
    </source>
</evidence>
<evidence type="ECO:0000313" key="8">
    <source>
        <dbReference type="EMBL" id="CBY24593.1"/>
    </source>
</evidence>
<keyword evidence="10" id="KW-1185">Reference proteome</keyword>
<evidence type="ECO:0000313" key="10">
    <source>
        <dbReference type="Proteomes" id="UP000001307"/>
    </source>
</evidence>
<name>E4XIQ9_OIKDI</name>
<gene>
    <name evidence="8" type="ORF">GSOID_T00012484001</name>
    <name evidence="9" type="ORF">GSOID_T00020662001</name>
</gene>
<dbReference type="InterPro" id="IPR036236">
    <property type="entry name" value="Znf_C2H2_sf"/>
</dbReference>
<dbReference type="GO" id="GO:0005634">
    <property type="term" value="C:nucleus"/>
    <property type="evidence" value="ECO:0007669"/>
    <property type="project" value="UniProtKB-SubCell"/>
</dbReference>
<sequence length="113" mass="13061">MLSIPNPLPNFIEKVKEIKKAAENEDLFCKSCNIFLNSAQQLKAHLQSTKHKMIELGLIDKKSDKRREIGRYKCKPCDCIMNSEVQLLHHLNSIRHQRTLEDFLQNDLAASSK</sequence>
<feature type="domain" description="C2H2-type" evidence="7">
    <location>
        <begin position="74"/>
        <end position="96"/>
    </location>
</feature>
<dbReference type="PANTHER" id="PTHR23067">
    <property type="entry name" value="DOUBLE-STRANDED RNA-BINDING ZINC FINGER PROTEIN"/>
    <property type="match status" value="1"/>
</dbReference>
<dbReference type="SUPFAM" id="SSF57667">
    <property type="entry name" value="beta-beta-alpha zinc fingers"/>
    <property type="match status" value="2"/>
</dbReference>
<evidence type="ECO:0000256" key="2">
    <source>
        <dbReference type="ARBA" id="ARBA00022723"/>
    </source>
</evidence>
<keyword evidence="2" id="KW-0479">Metal-binding</keyword>
<accession>E4XIQ9</accession>
<dbReference type="OrthoDB" id="434647at2759"/>
<dbReference type="Proteomes" id="UP000011014">
    <property type="component" value="Unassembled WGS sequence"/>
</dbReference>
<dbReference type="PROSITE" id="PS00028">
    <property type="entry name" value="ZINC_FINGER_C2H2_1"/>
    <property type="match status" value="1"/>
</dbReference>
<reference evidence="8 10" key="1">
    <citation type="journal article" date="2010" name="Science">
        <title>Plasticity of animal genome architecture unmasked by rapid evolution of a pelagic tunicate.</title>
        <authorList>
            <person name="Denoeud F."/>
            <person name="Henriet S."/>
            <person name="Mungpakdee S."/>
            <person name="Aury J.M."/>
            <person name="Da Silva C."/>
            <person name="Brinkmann H."/>
            <person name="Mikhaleva J."/>
            <person name="Olsen L.C."/>
            <person name="Jubin C."/>
            <person name="Canestro C."/>
            <person name="Bouquet J.M."/>
            <person name="Danks G."/>
            <person name="Poulain J."/>
            <person name="Campsteijn C."/>
            <person name="Adamski M."/>
            <person name="Cross I."/>
            <person name="Yadetie F."/>
            <person name="Muffato M."/>
            <person name="Louis A."/>
            <person name="Butcher S."/>
            <person name="Tsagkogeorga G."/>
            <person name="Konrad A."/>
            <person name="Singh S."/>
            <person name="Jensen M.F."/>
            <person name="Cong E.H."/>
            <person name="Eikeseth-Otteraa H."/>
            <person name="Noel B."/>
            <person name="Anthouard V."/>
            <person name="Porcel B.M."/>
            <person name="Kachouri-Lafond R."/>
            <person name="Nishino A."/>
            <person name="Ugolini M."/>
            <person name="Chourrout P."/>
            <person name="Nishida H."/>
            <person name="Aasland R."/>
            <person name="Huzurbazar S."/>
            <person name="Westhof E."/>
            <person name="Delsuc F."/>
            <person name="Lehrach H."/>
            <person name="Reinhardt R."/>
            <person name="Weissenbach J."/>
            <person name="Roy S.W."/>
            <person name="Artiguenave F."/>
            <person name="Postlethwait J.H."/>
            <person name="Manak J.R."/>
            <person name="Thompson E.M."/>
            <person name="Jaillon O."/>
            <person name="Du Pasquier L."/>
            <person name="Boudinot P."/>
            <person name="Liberles D.A."/>
            <person name="Volff J.N."/>
            <person name="Philippe H."/>
            <person name="Lenhard B."/>
            <person name="Roest Crollius H."/>
            <person name="Wincker P."/>
            <person name="Chourrout D."/>
        </authorList>
    </citation>
    <scope>NUCLEOTIDE SEQUENCE [LARGE SCALE GENOMIC DNA]</scope>
</reference>
<keyword evidence="5" id="KW-0862">Zinc</keyword>
<evidence type="ECO:0000256" key="6">
    <source>
        <dbReference type="ARBA" id="ARBA00023242"/>
    </source>
</evidence>
<proteinExistence type="predicted"/>
<evidence type="ECO:0000256" key="1">
    <source>
        <dbReference type="ARBA" id="ARBA00004123"/>
    </source>
</evidence>
<keyword evidence="4" id="KW-0863">Zinc-finger</keyword>
<dbReference type="EMBL" id="FN655753">
    <property type="protein sequence ID" value="CBY40054.1"/>
    <property type="molecule type" value="Genomic_DNA"/>
</dbReference>
<dbReference type="Proteomes" id="UP000001307">
    <property type="component" value="Unassembled WGS sequence"/>
</dbReference>
<dbReference type="SMART" id="SM00451">
    <property type="entry name" value="ZnF_U1"/>
    <property type="match status" value="2"/>
</dbReference>
<dbReference type="AlphaFoldDB" id="E4XIQ9"/>
<dbReference type="GO" id="GO:0003676">
    <property type="term" value="F:nucleic acid binding"/>
    <property type="evidence" value="ECO:0007669"/>
    <property type="project" value="InterPro"/>
</dbReference>
<keyword evidence="6" id="KW-0539">Nucleus</keyword>